<dbReference type="InterPro" id="IPR006669">
    <property type="entry name" value="MgtE_transporter"/>
</dbReference>
<name>A0ABT0PJI1_9GAMM</name>
<dbReference type="InterPro" id="IPR000644">
    <property type="entry name" value="CBS_dom"/>
</dbReference>
<dbReference type="InterPro" id="IPR018490">
    <property type="entry name" value="cNMP-bd_dom_sf"/>
</dbReference>
<dbReference type="Pfam" id="PF10335">
    <property type="entry name" value="DUF294_C"/>
    <property type="match status" value="1"/>
</dbReference>
<organism evidence="2 3">
    <name type="scientific">Parendozoicomonas callyspongiae</name>
    <dbReference type="NCBI Taxonomy" id="2942213"/>
    <lineage>
        <taxon>Bacteria</taxon>
        <taxon>Pseudomonadati</taxon>
        <taxon>Pseudomonadota</taxon>
        <taxon>Gammaproteobacteria</taxon>
        <taxon>Oceanospirillales</taxon>
        <taxon>Endozoicomonadaceae</taxon>
        <taxon>Parendozoicomonas</taxon>
    </lineage>
</organism>
<dbReference type="InterPro" id="IPR014710">
    <property type="entry name" value="RmlC-like_jellyroll"/>
</dbReference>
<dbReference type="EMBL" id="JAMFLX010000015">
    <property type="protein sequence ID" value="MCL6270628.1"/>
    <property type="molecule type" value="Genomic_DNA"/>
</dbReference>
<comment type="caution">
    <text evidence="2">The sequence shown here is derived from an EMBL/GenBank/DDBJ whole genome shotgun (WGS) entry which is preliminary data.</text>
</comment>
<accession>A0ABT0PJI1</accession>
<dbReference type="InterPro" id="IPR046342">
    <property type="entry name" value="CBS_dom_sf"/>
</dbReference>
<dbReference type="Pfam" id="PF03445">
    <property type="entry name" value="DUF294"/>
    <property type="match status" value="1"/>
</dbReference>
<dbReference type="InterPro" id="IPR005105">
    <property type="entry name" value="GlnD_Uridyltrans_N"/>
</dbReference>
<reference evidence="2 3" key="1">
    <citation type="submission" date="2022-05" db="EMBL/GenBank/DDBJ databases">
        <authorList>
            <person name="Park J.-S."/>
        </authorList>
    </citation>
    <scope>NUCLEOTIDE SEQUENCE [LARGE SCALE GENOMIC DNA]</scope>
    <source>
        <strain evidence="2 3">2012CJ34-2</strain>
    </source>
</reference>
<dbReference type="Proteomes" id="UP001203338">
    <property type="component" value="Unassembled WGS sequence"/>
</dbReference>
<dbReference type="PROSITE" id="PS50042">
    <property type="entry name" value="CNMP_BINDING_3"/>
    <property type="match status" value="1"/>
</dbReference>
<dbReference type="SMART" id="SM00116">
    <property type="entry name" value="CBS"/>
    <property type="match status" value="2"/>
</dbReference>
<dbReference type="PANTHER" id="PTHR43773:SF1">
    <property type="entry name" value="MAGNESIUM TRANSPORTER MGTE"/>
    <property type="match status" value="1"/>
</dbReference>
<keyword evidence="3" id="KW-1185">Reference proteome</keyword>
<dbReference type="InterPro" id="IPR018821">
    <property type="entry name" value="DUF294_put_nucleoTrafse_sb-bd"/>
</dbReference>
<gene>
    <name evidence="2" type="ORF">M3P05_11900</name>
</gene>
<dbReference type="PANTHER" id="PTHR43773">
    <property type="entry name" value="MAGNESIUM TRANSPORTER MGTE"/>
    <property type="match status" value="1"/>
</dbReference>
<dbReference type="SUPFAM" id="SSF51206">
    <property type="entry name" value="cAMP-binding domain-like"/>
    <property type="match status" value="1"/>
</dbReference>
<evidence type="ECO:0000259" key="1">
    <source>
        <dbReference type="PROSITE" id="PS50042"/>
    </source>
</evidence>
<proteinExistence type="predicted"/>
<dbReference type="Pfam" id="PF00027">
    <property type="entry name" value="cNMP_binding"/>
    <property type="match status" value="1"/>
</dbReference>
<dbReference type="SUPFAM" id="SSF54631">
    <property type="entry name" value="CBS-domain pair"/>
    <property type="match status" value="1"/>
</dbReference>
<protein>
    <submittedName>
        <fullName evidence="2">DUF294 nucleotidyltransferase-like domain-containing protein</fullName>
    </submittedName>
</protein>
<feature type="domain" description="Cyclic nucleotide-binding" evidence="1">
    <location>
        <begin position="11"/>
        <end position="88"/>
    </location>
</feature>
<evidence type="ECO:0000313" key="2">
    <source>
        <dbReference type="EMBL" id="MCL6270628.1"/>
    </source>
</evidence>
<dbReference type="Gene3D" id="3.10.580.10">
    <property type="entry name" value="CBS-domain"/>
    <property type="match status" value="1"/>
</dbReference>
<dbReference type="InterPro" id="IPR000595">
    <property type="entry name" value="cNMP-bd_dom"/>
</dbReference>
<dbReference type="RefSeq" id="WP_249699882.1">
    <property type="nucleotide sequence ID" value="NZ_JAMFLX010000015.1"/>
</dbReference>
<dbReference type="Pfam" id="PF00571">
    <property type="entry name" value="CBS"/>
    <property type="match status" value="1"/>
</dbReference>
<dbReference type="Gene3D" id="2.60.120.10">
    <property type="entry name" value="Jelly Rolls"/>
    <property type="match status" value="1"/>
</dbReference>
<dbReference type="CDD" id="cd05401">
    <property type="entry name" value="NT_GlnE_GlnD_like"/>
    <property type="match status" value="1"/>
</dbReference>
<evidence type="ECO:0000313" key="3">
    <source>
        <dbReference type="Proteomes" id="UP001203338"/>
    </source>
</evidence>
<sequence>MNYQARFQQPPFDVLTEEQRLQLIKAASLSWYKPGEKLLKAGSEAQSLMIVQKGVIEERHYKDKQKIYAHYAEDDLFDVRGLVDGKVRHEYICLEESLVQEVPAGLFLRFCEDNKAFREGLQADLSEKYHRLHEDSRPEIADFLLSRIERNHCRPAKTVSGHLSLAESVRILEDEHLDALLVDLAPSESGLGIVTRTDLLRALAIHQKPLSCEVGSIAIAPLISIELGDYLFNALLIMTQRRIERLTVFQGDELVGMMDLTQILSLASNHSHLLAMRIVRANTVDELIDLSPEIDKQARSLFSNGVRTGFVMQLVSTLNDQLLKRLFELHFPTEYQDRICLLSLGSEGRGEQVLKTDQDNALIISDGIPKPDAHILEGFTKLLLACGWPRCKGNVMVSNPHWVQTQSEWQKRIVHWMDNSNPENMMEMAMMADARAVAGNEQLMDEFQDNLNVAIGKRESFLSTFVAPALQFDTRLTFFGRIKEGRDHKMDVKKAGIFPLVHGIRSLSLEQRINARSTMDRLAALKKSGKLEADRASKLEEAFLVLNRLRLEQQIDESCDGNELDLDALDYRRRDMLRHCLHTVKKFHQYLRHHFHIDG</sequence>